<dbReference type="Proteomes" id="UP001162480">
    <property type="component" value="Chromosome 17"/>
</dbReference>
<evidence type="ECO:0000256" key="3">
    <source>
        <dbReference type="ARBA" id="ARBA00018408"/>
    </source>
</evidence>
<evidence type="ECO:0000313" key="11">
    <source>
        <dbReference type="EMBL" id="CAI9735027.1"/>
    </source>
</evidence>
<evidence type="ECO:0000256" key="2">
    <source>
        <dbReference type="ARBA" id="ARBA00011832"/>
    </source>
</evidence>
<keyword evidence="5" id="KW-0802">TPR repeat</keyword>
<keyword evidence="4" id="KW-0963">Cytoplasm</keyword>
<comment type="subcellular location">
    <subcellularLocation>
        <location evidence="1">Cytoplasm</location>
        <location evidence="1">Cytoskeleton</location>
        <location evidence="1">Microtubule organizing center</location>
        <location evidence="1">Centrosome</location>
    </subcellularLocation>
</comment>
<dbReference type="GO" id="GO:0005813">
    <property type="term" value="C:centrosome"/>
    <property type="evidence" value="ECO:0007669"/>
    <property type="project" value="UniProtKB-SubCell"/>
</dbReference>
<accession>A0AA36BJR3</accession>
<evidence type="ECO:0000256" key="7">
    <source>
        <dbReference type="ARBA" id="ARBA00023212"/>
    </source>
</evidence>
<dbReference type="GO" id="GO:0043015">
    <property type="term" value="F:gamma-tubulin binding"/>
    <property type="evidence" value="ECO:0007669"/>
    <property type="project" value="InterPro"/>
</dbReference>
<evidence type="ECO:0000256" key="6">
    <source>
        <dbReference type="ARBA" id="ARBA00023054"/>
    </source>
</evidence>
<keyword evidence="12" id="KW-1185">Reference proteome</keyword>
<dbReference type="PANTHER" id="PTHR14594">
    <property type="entry name" value="CENTROSOMAL PROTEIN OF 70 KDA"/>
    <property type="match status" value="1"/>
</dbReference>
<sequence length="463" mass="53257">MEPNGDCSGHNRRHPDASGDGMGIGISPRYYQIPKEGDFMNMKLKDCMSKDQKFHPQRSDILSEFQRHTANIQSLMNEKIFDIVEAYERRIKLLEKDLEYYQKKHQSIEEEEGFLSHKSVLHRNQEKTLKDYVKKVNLLEAKLKMLELEKQSRVSTKDSRTSPNASCHKFVDIESCKETQQSHNDRLNLQELYQALDVENSNQLLPAIQKMKHNLKSMAKYRQYCFKLCSLVQQTQNGKTEEQYDMSSRPVLSDDTLKYILEMLALANDDFQNRQDLVTCFNEILTSIVPWTNIQLHPSDSFQEMVTKLQMVNQSSNHIITKDEQDSSSAALENLVQHFQILFEVPTLSGIYPAMNQVYTKVGELQNIMKILKTLLGLDPSSKPSTVVDAVNEICQMHNATTSTQLKHLLQTEDLESIIKRLEEYDSFFPAFHAVMSELLELLNVQSLSDVVPAVKTLSLLAQ</sequence>
<feature type="region of interest" description="Disordered" evidence="10">
    <location>
        <begin position="1"/>
        <end position="25"/>
    </location>
</feature>
<evidence type="ECO:0000256" key="1">
    <source>
        <dbReference type="ARBA" id="ARBA00004300"/>
    </source>
</evidence>
<evidence type="ECO:0000256" key="4">
    <source>
        <dbReference type="ARBA" id="ARBA00022490"/>
    </source>
</evidence>
<evidence type="ECO:0000256" key="8">
    <source>
        <dbReference type="ARBA" id="ARBA00025273"/>
    </source>
</evidence>
<evidence type="ECO:0000256" key="9">
    <source>
        <dbReference type="SAM" id="Coils"/>
    </source>
</evidence>
<dbReference type="InterPro" id="IPR037692">
    <property type="entry name" value="CEP70"/>
</dbReference>
<dbReference type="GO" id="GO:0060271">
    <property type="term" value="P:cilium assembly"/>
    <property type="evidence" value="ECO:0007669"/>
    <property type="project" value="InterPro"/>
</dbReference>
<dbReference type="PANTHER" id="PTHR14594:SF1">
    <property type="entry name" value="CENTROSOMAL PROTEIN OF 70 KDA"/>
    <property type="match status" value="1"/>
</dbReference>
<evidence type="ECO:0000256" key="10">
    <source>
        <dbReference type="SAM" id="MobiDB-lite"/>
    </source>
</evidence>
<name>A0AA36BJR3_OCTVU</name>
<protein>
    <recommendedName>
        <fullName evidence="3">Centrosomal protein of 70 kDa</fullName>
    </recommendedName>
</protein>
<reference evidence="11" key="1">
    <citation type="submission" date="2023-08" db="EMBL/GenBank/DDBJ databases">
        <authorList>
            <person name="Alioto T."/>
            <person name="Alioto T."/>
            <person name="Gomez Garrido J."/>
        </authorList>
    </citation>
    <scope>NUCLEOTIDE SEQUENCE</scope>
</reference>
<dbReference type="GO" id="GO:0070507">
    <property type="term" value="P:regulation of microtubule cytoskeleton organization"/>
    <property type="evidence" value="ECO:0007669"/>
    <property type="project" value="InterPro"/>
</dbReference>
<proteinExistence type="predicted"/>
<gene>
    <name evidence="11" type="ORF">OCTVUL_1B025483</name>
</gene>
<comment type="subunit">
    <text evidence="2">Directly interacts with tubulin-gamma; this interaction determines centrosomal localization.</text>
</comment>
<keyword evidence="6 9" id="KW-0175">Coiled coil</keyword>
<dbReference type="AlphaFoldDB" id="A0AA36BJR3"/>
<dbReference type="EMBL" id="OX597830">
    <property type="protein sequence ID" value="CAI9735027.1"/>
    <property type="molecule type" value="Genomic_DNA"/>
</dbReference>
<feature type="coiled-coil region" evidence="9">
    <location>
        <begin position="77"/>
        <end position="149"/>
    </location>
</feature>
<evidence type="ECO:0000313" key="12">
    <source>
        <dbReference type="Proteomes" id="UP001162480"/>
    </source>
</evidence>
<evidence type="ECO:0000256" key="5">
    <source>
        <dbReference type="ARBA" id="ARBA00022803"/>
    </source>
</evidence>
<organism evidence="11 12">
    <name type="scientific">Octopus vulgaris</name>
    <name type="common">Common octopus</name>
    <dbReference type="NCBI Taxonomy" id="6645"/>
    <lineage>
        <taxon>Eukaryota</taxon>
        <taxon>Metazoa</taxon>
        <taxon>Spiralia</taxon>
        <taxon>Lophotrochozoa</taxon>
        <taxon>Mollusca</taxon>
        <taxon>Cephalopoda</taxon>
        <taxon>Coleoidea</taxon>
        <taxon>Octopodiformes</taxon>
        <taxon>Octopoda</taxon>
        <taxon>Incirrata</taxon>
        <taxon>Octopodidae</taxon>
        <taxon>Octopus</taxon>
    </lineage>
</organism>
<comment type="function">
    <text evidence="8">Plays a role in the organization of both preexisting and nascent microtubules in interphase cells. During mitosis, required for the organization and orientation of the mitotic spindle.</text>
</comment>
<keyword evidence="7" id="KW-0206">Cytoskeleton</keyword>